<evidence type="ECO:0000313" key="3">
    <source>
        <dbReference type="Proteomes" id="UP000245119"/>
    </source>
</evidence>
<keyword evidence="3" id="KW-1185">Reference proteome</keyword>
<feature type="region of interest" description="Disordered" evidence="1">
    <location>
        <begin position="197"/>
        <end position="217"/>
    </location>
</feature>
<protein>
    <submittedName>
        <fullName evidence="2">Uncharacterized protein</fullName>
    </submittedName>
</protein>
<sequence length="217" mass="23754">MIVVRLASVAGAGKIGQEPRSGRRQSLSTSSQIGGYRKVITPGGMGSCTQEIRNEQGNGGKAEDAQDEKDDLPVVCVCVRAVYPPSETLFHLDVSNHWRLEACLRVTAPVVPPTVYRGLRRPAPSCGPARGRRDYPLRDLLTDGKEGRMEDGFNSHVVLLVVPPRFMTDLCLISTILTTLDKDPFIATRSCKDDPRPLTHTHHHCVNTGLNTSSEQN</sequence>
<dbReference type="Proteomes" id="UP000245119">
    <property type="component" value="Linkage Group LG5"/>
</dbReference>
<feature type="region of interest" description="Disordered" evidence="1">
    <location>
        <begin position="14"/>
        <end position="35"/>
    </location>
</feature>
<feature type="compositionally biased region" description="Polar residues" evidence="1">
    <location>
        <begin position="24"/>
        <end position="33"/>
    </location>
</feature>
<evidence type="ECO:0000313" key="2">
    <source>
        <dbReference type="EMBL" id="PVD30785.1"/>
    </source>
</evidence>
<accession>A0A2T7PBI7</accession>
<dbReference type="AlphaFoldDB" id="A0A2T7PBI7"/>
<organism evidence="2 3">
    <name type="scientific">Pomacea canaliculata</name>
    <name type="common">Golden apple snail</name>
    <dbReference type="NCBI Taxonomy" id="400727"/>
    <lineage>
        <taxon>Eukaryota</taxon>
        <taxon>Metazoa</taxon>
        <taxon>Spiralia</taxon>
        <taxon>Lophotrochozoa</taxon>
        <taxon>Mollusca</taxon>
        <taxon>Gastropoda</taxon>
        <taxon>Caenogastropoda</taxon>
        <taxon>Architaenioglossa</taxon>
        <taxon>Ampullarioidea</taxon>
        <taxon>Ampullariidae</taxon>
        <taxon>Pomacea</taxon>
    </lineage>
</organism>
<gene>
    <name evidence="2" type="ORF">C0Q70_10060</name>
</gene>
<comment type="caution">
    <text evidence="2">The sequence shown here is derived from an EMBL/GenBank/DDBJ whole genome shotgun (WGS) entry which is preliminary data.</text>
</comment>
<proteinExistence type="predicted"/>
<reference evidence="2 3" key="1">
    <citation type="submission" date="2018-04" db="EMBL/GenBank/DDBJ databases">
        <title>The genome of golden apple snail Pomacea canaliculata provides insight into stress tolerance and invasive adaptation.</title>
        <authorList>
            <person name="Liu C."/>
            <person name="Liu B."/>
            <person name="Ren Y."/>
            <person name="Zhang Y."/>
            <person name="Wang H."/>
            <person name="Li S."/>
            <person name="Jiang F."/>
            <person name="Yin L."/>
            <person name="Zhang G."/>
            <person name="Qian W."/>
            <person name="Fan W."/>
        </authorList>
    </citation>
    <scope>NUCLEOTIDE SEQUENCE [LARGE SCALE GENOMIC DNA]</scope>
    <source>
        <strain evidence="2">SZHN2017</strain>
        <tissue evidence="2">Muscle</tissue>
    </source>
</reference>
<evidence type="ECO:0000256" key="1">
    <source>
        <dbReference type="SAM" id="MobiDB-lite"/>
    </source>
</evidence>
<feature type="compositionally biased region" description="Polar residues" evidence="1">
    <location>
        <begin position="208"/>
        <end position="217"/>
    </location>
</feature>
<name>A0A2T7PBI7_POMCA</name>
<dbReference type="EMBL" id="PZQS01000005">
    <property type="protein sequence ID" value="PVD30785.1"/>
    <property type="molecule type" value="Genomic_DNA"/>
</dbReference>